<accession>A0AAJ0BBA0</accession>
<proteinExistence type="predicted"/>
<feature type="region of interest" description="Disordered" evidence="1">
    <location>
        <begin position="40"/>
        <end position="116"/>
    </location>
</feature>
<dbReference type="Proteomes" id="UP001239445">
    <property type="component" value="Unassembled WGS sequence"/>
</dbReference>
<organism evidence="2 3">
    <name type="scientific">Echria macrotheca</name>
    <dbReference type="NCBI Taxonomy" id="438768"/>
    <lineage>
        <taxon>Eukaryota</taxon>
        <taxon>Fungi</taxon>
        <taxon>Dikarya</taxon>
        <taxon>Ascomycota</taxon>
        <taxon>Pezizomycotina</taxon>
        <taxon>Sordariomycetes</taxon>
        <taxon>Sordariomycetidae</taxon>
        <taxon>Sordariales</taxon>
        <taxon>Schizotheciaceae</taxon>
        <taxon>Echria</taxon>
    </lineage>
</organism>
<feature type="compositionally biased region" description="Polar residues" evidence="1">
    <location>
        <begin position="94"/>
        <end position="104"/>
    </location>
</feature>
<protein>
    <submittedName>
        <fullName evidence="2">Uncharacterized protein</fullName>
    </submittedName>
</protein>
<sequence length="179" mass="19500">MMESIQLAQMLADLSDLDAAQEAAALALVKANKTLPVAAAQGPATDPASKSLDPPARPELRHHQRVNSTSSIISRAASPAKFDKFGRRMFTPPMSRTNSAQGSIPGTPRREAELDDDVEKATSLMALYDIRMKLREQDNTSLLKLREKIAALQARQQAEKKDGTAESRASRFTYPKAPA</sequence>
<dbReference type="EMBL" id="MU839834">
    <property type="protein sequence ID" value="KAK1755120.1"/>
    <property type="molecule type" value="Genomic_DNA"/>
</dbReference>
<feature type="region of interest" description="Disordered" evidence="1">
    <location>
        <begin position="156"/>
        <end position="179"/>
    </location>
</feature>
<gene>
    <name evidence="2" type="ORF">QBC47DRAFT_209713</name>
</gene>
<evidence type="ECO:0000313" key="2">
    <source>
        <dbReference type="EMBL" id="KAK1755120.1"/>
    </source>
</evidence>
<evidence type="ECO:0000313" key="3">
    <source>
        <dbReference type="Proteomes" id="UP001239445"/>
    </source>
</evidence>
<dbReference type="AlphaFoldDB" id="A0AAJ0BBA0"/>
<reference evidence="2" key="1">
    <citation type="submission" date="2023-06" db="EMBL/GenBank/DDBJ databases">
        <title>Genome-scale phylogeny and comparative genomics of the fungal order Sordariales.</title>
        <authorList>
            <consortium name="Lawrence Berkeley National Laboratory"/>
            <person name="Hensen N."/>
            <person name="Bonometti L."/>
            <person name="Westerberg I."/>
            <person name="Brannstrom I.O."/>
            <person name="Guillou S."/>
            <person name="Cros-Aarteil S."/>
            <person name="Calhoun S."/>
            <person name="Haridas S."/>
            <person name="Kuo A."/>
            <person name="Mondo S."/>
            <person name="Pangilinan J."/>
            <person name="Riley R."/>
            <person name="Labutti K."/>
            <person name="Andreopoulos B."/>
            <person name="Lipzen A."/>
            <person name="Chen C."/>
            <person name="Yanf M."/>
            <person name="Daum C."/>
            <person name="Ng V."/>
            <person name="Clum A."/>
            <person name="Steindorff A."/>
            <person name="Ohm R."/>
            <person name="Martin F."/>
            <person name="Silar P."/>
            <person name="Natvig D."/>
            <person name="Lalanne C."/>
            <person name="Gautier V."/>
            <person name="Ament-Velasquez S.L."/>
            <person name="Kruys A."/>
            <person name="Hutchinson M.I."/>
            <person name="Powell A.J."/>
            <person name="Barry K."/>
            <person name="Miller A.N."/>
            <person name="Grigoriev I.V."/>
            <person name="Debuchy R."/>
            <person name="Gladieux P."/>
            <person name="Thoren M.H."/>
            <person name="Johannesson H."/>
        </authorList>
    </citation>
    <scope>NUCLEOTIDE SEQUENCE</scope>
    <source>
        <strain evidence="2">PSN4</strain>
    </source>
</reference>
<evidence type="ECO:0000256" key="1">
    <source>
        <dbReference type="SAM" id="MobiDB-lite"/>
    </source>
</evidence>
<keyword evidence="3" id="KW-1185">Reference proteome</keyword>
<feature type="compositionally biased region" description="Basic and acidic residues" evidence="1">
    <location>
        <begin position="157"/>
        <end position="169"/>
    </location>
</feature>
<name>A0AAJ0BBA0_9PEZI</name>
<comment type="caution">
    <text evidence="2">The sequence shown here is derived from an EMBL/GenBank/DDBJ whole genome shotgun (WGS) entry which is preliminary data.</text>
</comment>